<feature type="domain" description="Calcium-regulated actin-bundling protein C-terminal" evidence="2">
    <location>
        <begin position="219"/>
        <end position="304"/>
    </location>
</feature>
<dbReference type="GO" id="GO:0030863">
    <property type="term" value="C:cortical cytoskeleton"/>
    <property type="evidence" value="ECO:0007669"/>
    <property type="project" value="TreeGrafter"/>
</dbReference>
<evidence type="ECO:0000313" key="3">
    <source>
        <dbReference type="EMBL" id="ELP88902.1"/>
    </source>
</evidence>
<dbReference type="GO" id="GO:0051764">
    <property type="term" value="P:actin crosslink formation"/>
    <property type="evidence" value="ECO:0007669"/>
    <property type="project" value="TreeGrafter"/>
</dbReference>
<proteinExistence type="predicted"/>
<protein>
    <submittedName>
        <fullName evidence="3">M protein, serotype 2.1, putative</fullName>
    </submittedName>
</protein>
<evidence type="ECO:0000313" key="4">
    <source>
        <dbReference type="Proteomes" id="UP000014680"/>
    </source>
</evidence>
<dbReference type="Pfam" id="PF18060">
    <property type="entry name" value="F_actin_bund_C"/>
    <property type="match status" value="1"/>
</dbReference>
<feature type="compositionally biased region" description="Basic and acidic residues" evidence="1">
    <location>
        <begin position="147"/>
        <end position="161"/>
    </location>
</feature>
<keyword evidence="4" id="KW-1185">Reference proteome</keyword>
<feature type="compositionally biased region" description="Basic and acidic residues" evidence="1">
    <location>
        <begin position="326"/>
        <end position="361"/>
    </location>
</feature>
<evidence type="ECO:0000256" key="1">
    <source>
        <dbReference type="SAM" id="MobiDB-lite"/>
    </source>
</evidence>
<dbReference type="VEuPathDB" id="AmoebaDB:EIN_476140"/>
<feature type="compositionally biased region" description="Basic and acidic residues" evidence="1">
    <location>
        <begin position="171"/>
        <end position="187"/>
    </location>
</feature>
<reference evidence="3 4" key="1">
    <citation type="submission" date="2012-10" db="EMBL/GenBank/DDBJ databases">
        <authorList>
            <person name="Zafar N."/>
            <person name="Inman J."/>
            <person name="Hall N."/>
            <person name="Lorenzi H."/>
            <person name="Caler E."/>
        </authorList>
    </citation>
    <scope>NUCLEOTIDE SEQUENCE [LARGE SCALE GENOMIC DNA]</scope>
    <source>
        <strain evidence="3 4">IP1</strain>
    </source>
</reference>
<dbReference type="AlphaFoldDB" id="A0A0A1U7B1"/>
<evidence type="ECO:0000259" key="2">
    <source>
        <dbReference type="Pfam" id="PF18060"/>
    </source>
</evidence>
<feature type="compositionally biased region" description="Basic and acidic residues" evidence="1">
    <location>
        <begin position="300"/>
        <end position="318"/>
    </location>
</feature>
<feature type="region of interest" description="Disordered" evidence="1">
    <location>
        <begin position="300"/>
        <end position="361"/>
    </location>
</feature>
<dbReference type="GO" id="GO:0030046">
    <property type="term" value="P:parallel actin filament bundle assembly"/>
    <property type="evidence" value="ECO:0007669"/>
    <property type="project" value="TreeGrafter"/>
</dbReference>
<dbReference type="PANTHER" id="PTHR37009">
    <property type="entry name" value="EF-HAND DOMAIN-CONTAINING PROTEIN"/>
    <property type="match status" value="1"/>
</dbReference>
<name>A0A0A1U7B1_ENTIV</name>
<dbReference type="KEGG" id="eiv:EIN_476140"/>
<dbReference type="PANTHER" id="PTHR37009:SF1">
    <property type="entry name" value="CALCIUM-REGULATED ACTIN-BUNDLING PROTEIN"/>
    <property type="match status" value="1"/>
</dbReference>
<organism evidence="3 4">
    <name type="scientific">Entamoeba invadens IP1</name>
    <dbReference type="NCBI Taxonomy" id="370355"/>
    <lineage>
        <taxon>Eukaryota</taxon>
        <taxon>Amoebozoa</taxon>
        <taxon>Evosea</taxon>
        <taxon>Archamoebae</taxon>
        <taxon>Mastigamoebida</taxon>
        <taxon>Entamoebidae</taxon>
        <taxon>Entamoeba</taxon>
    </lineage>
</organism>
<dbReference type="EMBL" id="KB206689">
    <property type="protein sequence ID" value="ELP88902.1"/>
    <property type="molecule type" value="Genomic_DNA"/>
</dbReference>
<feature type="compositionally biased region" description="Basic and acidic residues" evidence="1">
    <location>
        <begin position="196"/>
        <end position="215"/>
    </location>
</feature>
<gene>
    <name evidence="3" type="ORF">EIN_476140</name>
</gene>
<dbReference type="InterPro" id="IPR040810">
    <property type="entry name" value="F_actin_bund_C"/>
</dbReference>
<dbReference type="GeneID" id="14887824"/>
<dbReference type="OMA" id="WMERTEI"/>
<sequence length="410" mass="45560">MTELEHLKEIGQKKFQDQAVWMLNAMWPKEQDKRAEELWNLVVLFSSLELENGKEGCDLDEMNMHRVFEKLNAQQTFQEMRNHMRKVGVTSFKKISMINFLIFHFGYDWKEVVEAPQGGNLEGIEKAKKMLEEVTVAFESAQKKAEESKAAAEESKKKASEATKAANEAAQKAEESKKAAEAADSRAKASAQAAEQAKKDEETSIAKEKDAEAAKAEVTKALNDVKAQEAAKEKKRADLKKKIETAGLVAKNAAIQELAKLDNEDDLPLRRAKITLEAAQKRADKAVKIATETKEKAIETAKKADEAKTAAEEAKVQADEALEVSNKAKEESEKAKQEAEEAEKQAVEAQEEAEKAVQEANDKVAEAEAYLEEQKKKAEGAGQGTIWFMQREVTEKKKFMPASKGGIAKK</sequence>
<feature type="region of interest" description="Disordered" evidence="1">
    <location>
        <begin position="147"/>
        <end position="215"/>
    </location>
</feature>
<dbReference type="Proteomes" id="UP000014680">
    <property type="component" value="Unassembled WGS sequence"/>
</dbReference>
<dbReference type="GO" id="GO:0051015">
    <property type="term" value="F:actin filament binding"/>
    <property type="evidence" value="ECO:0007669"/>
    <property type="project" value="TreeGrafter"/>
</dbReference>
<accession>A0A0A1U7B1</accession>
<dbReference type="OrthoDB" id="29213at2759"/>
<dbReference type="RefSeq" id="XP_004255673.1">
    <property type="nucleotide sequence ID" value="XM_004255625.1"/>
</dbReference>
<dbReference type="InterPro" id="IPR053356">
    <property type="entry name" value="Calcium-reg_actin-bundling"/>
</dbReference>